<feature type="compositionally biased region" description="Basic and acidic residues" evidence="1">
    <location>
        <begin position="391"/>
        <end position="400"/>
    </location>
</feature>
<feature type="region of interest" description="Disordered" evidence="1">
    <location>
        <begin position="187"/>
        <end position="289"/>
    </location>
</feature>
<feature type="region of interest" description="Disordered" evidence="1">
    <location>
        <begin position="1"/>
        <end position="174"/>
    </location>
</feature>
<organism evidence="2">
    <name type="scientific">uncultured Solirubrobacteraceae bacterium</name>
    <dbReference type="NCBI Taxonomy" id="1162706"/>
    <lineage>
        <taxon>Bacteria</taxon>
        <taxon>Bacillati</taxon>
        <taxon>Actinomycetota</taxon>
        <taxon>Thermoleophilia</taxon>
        <taxon>Solirubrobacterales</taxon>
        <taxon>Solirubrobacteraceae</taxon>
        <taxon>environmental samples</taxon>
    </lineage>
</organism>
<feature type="compositionally biased region" description="Basic residues" evidence="1">
    <location>
        <begin position="247"/>
        <end position="258"/>
    </location>
</feature>
<feature type="compositionally biased region" description="Basic residues" evidence="1">
    <location>
        <begin position="202"/>
        <end position="217"/>
    </location>
</feature>
<feature type="compositionally biased region" description="Basic residues" evidence="1">
    <location>
        <begin position="339"/>
        <end position="348"/>
    </location>
</feature>
<feature type="region of interest" description="Disordered" evidence="1">
    <location>
        <begin position="306"/>
        <end position="494"/>
    </location>
</feature>
<feature type="non-terminal residue" evidence="2">
    <location>
        <position position="494"/>
    </location>
</feature>
<feature type="compositionally biased region" description="Basic residues" evidence="1">
    <location>
        <begin position="125"/>
        <end position="174"/>
    </location>
</feature>
<feature type="compositionally biased region" description="Basic and acidic residues" evidence="1">
    <location>
        <begin position="259"/>
        <end position="286"/>
    </location>
</feature>
<feature type="compositionally biased region" description="Basic and acidic residues" evidence="1">
    <location>
        <begin position="422"/>
        <end position="436"/>
    </location>
</feature>
<accession>A0A6J4RHC4</accession>
<gene>
    <name evidence="2" type="ORF">AVDCRST_MAG13-484</name>
</gene>
<feature type="compositionally biased region" description="Basic residues" evidence="1">
    <location>
        <begin position="94"/>
        <end position="106"/>
    </location>
</feature>
<proteinExistence type="predicted"/>
<feature type="compositionally biased region" description="Low complexity" evidence="1">
    <location>
        <begin position="192"/>
        <end position="201"/>
    </location>
</feature>
<feature type="compositionally biased region" description="Basic and acidic residues" evidence="1">
    <location>
        <begin position="218"/>
        <end position="246"/>
    </location>
</feature>
<reference evidence="2" key="1">
    <citation type="submission" date="2020-02" db="EMBL/GenBank/DDBJ databases">
        <authorList>
            <person name="Meier V. D."/>
        </authorList>
    </citation>
    <scope>NUCLEOTIDE SEQUENCE</scope>
    <source>
        <strain evidence="2">AVDCRST_MAG13</strain>
    </source>
</reference>
<dbReference type="AlphaFoldDB" id="A0A6J4RHC4"/>
<sequence length="494" mass="55349">VFHHARTAGPRRGRRPPTGQRHPRARPRLPGAVHGRPRRDDRERRAAVHPVRPAVLPHGPAVGHQRLHADVRRLPAPGRPGGRPLRPQAPLPRRDRRLHPRLARQRPGRELRGARRRPRLPGPRRGARLARGALHHHHDVSRGPRAHPGARRLGRHRGRRRRLRAPARRRPHRRAVVGVDLLREHPGRHRGVPALPAVRPRVPAHHARGRLRHRRRDPLHGRARDAHLRDRQGRVVRLDGRQDARPRPRRARAPRRVPRARDAPPRAARPPRDLPDPLPGHRERLHAARGGRPVRVLLLRLALPPAGPGLRRARHGPGLPPHDRGDHGRLHPLPGAHPPLRRQARPHRRPGDGGDGDGLPHAAGRRLDVPGRPAARPDAPGGRHGQHVRAAHADGHDERRGRRPGPGVGHLQHLPAGRRRARPGDPVHGGQRDDHVRARRGRHGSRRARGGLHRRLHGRRRADDPGGRARGGPPAPARRRARGRGRCDGGRSRV</sequence>
<dbReference type="EMBL" id="CADCVO010000072">
    <property type="protein sequence ID" value="CAA9471179.1"/>
    <property type="molecule type" value="Genomic_DNA"/>
</dbReference>
<evidence type="ECO:0000313" key="2">
    <source>
        <dbReference type="EMBL" id="CAA9471179.1"/>
    </source>
</evidence>
<feature type="compositionally biased region" description="Basic and acidic residues" evidence="1">
    <location>
        <begin position="485"/>
        <end position="494"/>
    </location>
</feature>
<feature type="compositionally biased region" description="Basic residues" evidence="1">
    <location>
        <begin position="1"/>
        <end position="27"/>
    </location>
</feature>
<name>A0A6J4RHC4_9ACTN</name>
<feature type="non-terminal residue" evidence="2">
    <location>
        <position position="1"/>
    </location>
</feature>
<protein>
    <submittedName>
        <fullName evidence="2">Uncharacterized MFS-type transporter</fullName>
    </submittedName>
</protein>
<feature type="compositionally biased region" description="Basic residues" evidence="1">
    <location>
        <begin position="437"/>
        <end position="460"/>
    </location>
</feature>
<evidence type="ECO:0000256" key="1">
    <source>
        <dbReference type="SAM" id="MobiDB-lite"/>
    </source>
</evidence>
<feature type="compositionally biased region" description="Low complexity" evidence="1">
    <location>
        <begin position="370"/>
        <end position="380"/>
    </location>
</feature>